<evidence type="ECO:0000313" key="1">
    <source>
        <dbReference type="EMBL" id="CAH0100506.1"/>
    </source>
</evidence>
<dbReference type="EMBL" id="CAKKLH010000037">
    <property type="protein sequence ID" value="CAH0100506.1"/>
    <property type="molecule type" value="Genomic_DNA"/>
</dbReference>
<dbReference type="Gene3D" id="3.80.10.10">
    <property type="entry name" value="Ribonuclease Inhibitor"/>
    <property type="match status" value="1"/>
</dbReference>
<keyword evidence="2" id="KW-1185">Reference proteome</keyword>
<dbReference type="GO" id="GO:0019005">
    <property type="term" value="C:SCF ubiquitin ligase complex"/>
    <property type="evidence" value="ECO:0007669"/>
    <property type="project" value="TreeGrafter"/>
</dbReference>
<dbReference type="InterPro" id="IPR032675">
    <property type="entry name" value="LRR_dom_sf"/>
</dbReference>
<dbReference type="PANTHER" id="PTHR13318:SF95">
    <property type="entry name" value="F-BOX PROTEIN YLR352W"/>
    <property type="match status" value="1"/>
</dbReference>
<dbReference type="Proteomes" id="UP000789390">
    <property type="component" value="Unassembled WGS sequence"/>
</dbReference>
<proteinExistence type="predicted"/>
<organism evidence="1 2">
    <name type="scientific">Daphnia galeata</name>
    <dbReference type="NCBI Taxonomy" id="27404"/>
    <lineage>
        <taxon>Eukaryota</taxon>
        <taxon>Metazoa</taxon>
        <taxon>Ecdysozoa</taxon>
        <taxon>Arthropoda</taxon>
        <taxon>Crustacea</taxon>
        <taxon>Branchiopoda</taxon>
        <taxon>Diplostraca</taxon>
        <taxon>Cladocera</taxon>
        <taxon>Anomopoda</taxon>
        <taxon>Daphniidae</taxon>
        <taxon>Daphnia</taxon>
    </lineage>
</organism>
<protein>
    <submittedName>
        <fullName evidence="1">Uncharacterized protein</fullName>
    </submittedName>
</protein>
<name>A0A8J2REL1_9CRUS</name>
<dbReference type="OrthoDB" id="63112at2759"/>
<dbReference type="SUPFAM" id="SSF52047">
    <property type="entry name" value="RNI-like"/>
    <property type="match status" value="1"/>
</dbReference>
<dbReference type="PANTHER" id="PTHR13318">
    <property type="entry name" value="PARTNER OF PAIRED, ISOFORM B-RELATED"/>
    <property type="match status" value="1"/>
</dbReference>
<gene>
    <name evidence="1" type="ORF">DGAL_LOCUS2759</name>
</gene>
<dbReference type="AlphaFoldDB" id="A0A8J2REL1"/>
<evidence type="ECO:0000313" key="2">
    <source>
        <dbReference type="Proteomes" id="UP000789390"/>
    </source>
</evidence>
<dbReference type="GO" id="GO:0031146">
    <property type="term" value="P:SCF-dependent proteasomal ubiquitin-dependent protein catabolic process"/>
    <property type="evidence" value="ECO:0007669"/>
    <property type="project" value="TreeGrafter"/>
</dbReference>
<accession>A0A8J2REL1</accession>
<comment type="caution">
    <text evidence="1">The sequence shown here is derived from an EMBL/GenBank/DDBJ whole genome shotgun (WGS) entry which is preliminary data.</text>
</comment>
<reference evidence="1" key="1">
    <citation type="submission" date="2021-11" db="EMBL/GenBank/DDBJ databases">
        <authorList>
            <person name="Schell T."/>
        </authorList>
    </citation>
    <scope>NUCLEOTIDE SEQUENCE</scope>
    <source>
        <strain evidence="1">M5</strain>
    </source>
</reference>
<sequence length="274" mass="31873">MPMVKKISCLKYDLGLTSSMCPFLLKIDMVLEKGLKDIDLQCLTSLKMLREINFYRKKGEEREETYITFDGGVGKLLKKIGRSLEKLSLSVFDVVNISTIIELCPNLSILSIHHTSDSGHKELTEEEISRFRLEWNKDNKQILKNLKVLNCGYNIPPDLLLWMLSFPSLEDIKIFFCNSLTDELIQNSAKQHRFQNLKLFMLLRCHSVSSKGIDALMVDGNSLNQVFFVFCNRLTIKNVSDWHKRACQKNWELYLYLQESNTYNVARFGEIEKR</sequence>